<reference evidence="2 3" key="1">
    <citation type="submission" date="2012-06" db="EMBL/GenBank/DDBJ databases">
        <title>The complete chromosome of genome of Turneriella parva DSM 21527.</title>
        <authorList>
            <consortium name="US DOE Joint Genome Institute (JGI-PGF)"/>
            <person name="Lucas S."/>
            <person name="Han J."/>
            <person name="Lapidus A."/>
            <person name="Bruce D."/>
            <person name="Goodwin L."/>
            <person name="Pitluck S."/>
            <person name="Peters L."/>
            <person name="Kyrpides N."/>
            <person name="Mavromatis K."/>
            <person name="Ivanova N."/>
            <person name="Mikhailova N."/>
            <person name="Chertkov O."/>
            <person name="Detter J.C."/>
            <person name="Tapia R."/>
            <person name="Han C."/>
            <person name="Land M."/>
            <person name="Hauser L."/>
            <person name="Markowitz V."/>
            <person name="Cheng J.-F."/>
            <person name="Hugenholtz P."/>
            <person name="Woyke T."/>
            <person name="Wu D."/>
            <person name="Gronow S."/>
            <person name="Wellnitz S."/>
            <person name="Brambilla E."/>
            <person name="Klenk H.-P."/>
            <person name="Eisen J.A."/>
        </authorList>
    </citation>
    <scope>NUCLEOTIDE SEQUENCE [LARGE SCALE GENOMIC DNA]</scope>
    <source>
        <strain evidence="3">ATCC BAA-1111 / DSM 21527 / NCTC 11395 / H</strain>
    </source>
</reference>
<evidence type="ECO:0000313" key="3">
    <source>
        <dbReference type="Proteomes" id="UP000006048"/>
    </source>
</evidence>
<dbReference type="EMBL" id="CP002959">
    <property type="protein sequence ID" value="AFM12563.1"/>
    <property type="molecule type" value="Genomic_DNA"/>
</dbReference>
<keyword evidence="1" id="KW-1133">Transmembrane helix</keyword>
<dbReference type="Proteomes" id="UP000006048">
    <property type="component" value="Chromosome"/>
</dbReference>
<dbReference type="HOGENOM" id="CLU_1980644_0_0_12"/>
<accession>I4B5K6</accession>
<evidence type="ECO:0000313" key="2">
    <source>
        <dbReference type="EMBL" id="AFM12563.1"/>
    </source>
</evidence>
<sequence length="126" mass="14266">MLIIVHPVYEKYRQYTYIDNFRAEIISNYWKLLNGTFLLIVVSGAALAGLRGRSPVAGLYGLAFSAKLALWLVQLYLSQQYLRPFIAENNVPGRDAMGLPQIAPPMWLPLGLLFLIFVLGFSLKYL</sequence>
<keyword evidence="3" id="KW-1185">Reference proteome</keyword>
<gene>
    <name evidence="2" type="ordered locus">Turpa_1916</name>
</gene>
<feature type="transmembrane region" description="Helical" evidence="1">
    <location>
        <begin position="57"/>
        <end position="77"/>
    </location>
</feature>
<evidence type="ECO:0000256" key="1">
    <source>
        <dbReference type="SAM" id="Phobius"/>
    </source>
</evidence>
<keyword evidence="1" id="KW-0472">Membrane</keyword>
<feature type="transmembrane region" description="Helical" evidence="1">
    <location>
        <begin position="29"/>
        <end position="50"/>
    </location>
</feature>
<proteinExistence type="predicted"/>
<dbReference type="RefSeq" id="WP_014803072.1">
    <property type="nucleotide sequence ID" value="NC_018020.1"/>
</dbReference>
<dbReference type="KEGG" id="tpx:Turpa_1916"/>
<keyword evidence="1" id="KW-0812">Transmembrane</keyword>
<name>I4B5K6_TURPD</name>
<protein>
    <submittedName>
        <fullName evidence="2">Uncharacterized protein</fullName>
    </submittedName>
</protein>
<dbReference type="AlphaFoldDB" id="I4B5K6"/>
<organism evidence="2 3">
    <name type="scientific">Turneriella parva (strain ATCC BAA-1111 / DSM 21527 / NCTC 11395 / H)</name>
    <name type="common">Leptospira parva</name>
    <dbReference type="NCBI Taxonomy" id="869212"/>
    <lineage>
        <taxon>Bacteria</taxon>
        <taxon>Pseudomonadati</taxon>
        <taxon>Spirochaetota</taxon>
        <taxon>Spirochaetia</taxon>
        <taxon>Leptospirales</taxon>
        <taxon>Leptospiraceae</taxon>
        <taxon>Turneriella</taxon>
    </lineage>
</organism>
<dbReference type="STRING" id="869212.Turpa_1916"/>
<feature type="transmembrane region" description="Helical" evidence="1">
    <location>
        <begin position="106"/>
        <end position="123"/>
    </location>
</feature>